<dbReference type="EMBL" id="JACHCA010000014">
    <property type="protein sequence ID" value="MBB6130398.1"/>
    <property type="molecule type" value="Genomic_DNA"/>
</dbReference>
<dbReference type="Proteomes" id="UP000548326">
    <property type="component" value="Unassembled WGS sequence"/>
</dbReference>
<name>A0A841JNU3_9SPHI</name>
<sequence length="159" mass="18567">MTELNKRPENTKPTTVPQRTIKLGKQWKKVSAGPHPNDSKGVNDTIMNKYYRILQLIKEQYLKLGTIYFERDYKDDGSDPFALHSFICDKLSFYLECDLLGVMQIYYDFNDFAFEAEVRKLLSIPINTGKCLHKPKQPNLPAFFQGVQNHQDKQYIKTL</sequence>
<evidence type="ECO:0000313" key="2">
    <source>
        <dbReference type="Proteomes" id="UP000548326"/>
    </source>
</evidence>
<dbReference type="RefSeq" id="WP_183589208.1">
    <property type="nucleotide sequence ID" value="NZ_JACHCA010000014.1"/>
</dbReference>
<gene>
    <name evidence="1" type="ORF">HDF22_004538</name>
</gene>
<protein>
    <submittedName>
        <fullName evidence="1">Uncharacterized protein</fullName>
    </submittedName>
</protein>
<proteinExistence type="predicted"/>
<accession>A0A841JNU3</accession>
<evidence type="ECO:0000313" key="1">
    <source>
        <dbReference type="EMBL" id="MBB6130398.1"/>
    </source>
</evidence>
<organism evidence="1 2">
    <name type="scientific">Mucilaginibacter lappiensis</name>
    <dbReference type="NCBI Taxonomy" id="354630"/>
    <lineage>
        <taxon>Bacteria</taxon>
        <taxon>Pseudomonadati</taxon>
        <taxon>Bacteroidota</taxon>
        <taxon>Sphingobacteriia</taxon>
        <taxon>Sphingobacteriales</taxon>
        <taxon>Sphingobacteriaceae</taxon>
        <taxon>Mucilaginibacter</taxon>
    </lineage>
</organism>
<comment type="caution">
    <text evidence="1">The sequence shown here is derived from an EMBL/GenBank/DDBJ whole genome shotgun (WGS) entry which is preliminary data.</text>
</comment>
<dbReference type="AlphaFoldDB" id="A0A841JNU3"/>
<reference evidence="1 2" key="1">
    <citation type="submission" date="2020-08" db="EMBL/GenBank/DDBJ databases">
        <title>Genomic Encyclopedia of Type Strains, Phase IV (KMG-V): Genome sequencing to study the core and pangenomes of soil and plant-associated prokaryotes.</title>
        <authorList>
            <person name="Whitman W."/>
        </authorList>
    </citation>
    <scope>NUCLEOTIDE SEQUENCE [LARGE SCALE GENOMIC DNA]</scope>
    <source>
        <strain evidence="1 2">MP601</strain>
    </source>
</reference>